<dbReference type="AlphaFoldDB" id="A0AAW2ZCI6"/>
<dbReference type="GO" id="GO:0005829">
    <property type="term" value="C:cytosol"/>
    <property type="evidence" value="ECO:0007669"/>
    <property type="project" value="TreeGrafter"/>
</dbReference>
<dbReference type="Proteomes" id="UP001431209">
    <property type="component" value="Unassembled WGS sequence"/>
</dbReference>
<evidence type="ECO:0000256" key="1">
    <source>
        <dbReference type="RuleBase" id="RU003860"/>
    </source>
</evidence>
<proteinExistence type="inferred from homology"/>
<dbReference type="PANTHER" id="PTHR12735">
    <property type="entry name" value="BOLA-LIKE PROTEIN-RELATED"/>
    <property type="match status" value="1"/>
</dbReference>
<dbReference type="GO" id="GO:0051604">
    <property type="term" value="P:protein maturation"/>
    <property type="evidence" value="ECO:0007669"/>
    <property type="project" value="InterPro"/>
</dbReference>
<dbReference type="GO" id="GO:0005634">
    <property type="term" value="C:nucleus"/>
    <property type="evidence" value="ECO:0007669"/>
    <property type="project" value="TreeGrafter"/>
</dbReference>
<dbReference type="InterPro" id="IPR002634">
    <property type="entry name" value="BolA"/>
</dbReference>
<sequence length="84" mass="9716">MPSKSEFEEILKDRLQTTHLEVEDNSGGCGTMFSVYIVSPLFEGKSLLERQRTVNDLIKEELKDIHALTFKKTITPQQYENLKK</sequence>
<evidence type="ECO:0000313" key="2">
    <source>
        <dbReference type="EMBL" id="KAL0487039.1"/>
    </source>
</evidence>
<dbReference type="GO" id="GO:0051537">
    <property type="term" value="F:2 iron, 2 sulfur cluster binding"/>
    <property type="evidence" value="ECO:0007669"/>
    <property type="project" value="InterPro"/>
</dbReference>
<dbReference type="Pfam" id="PF01722">
    <property type="entry name" value="BolA"/>
    <property type="match status" value="1"/>
</dbReference>
<comment type="similarity">
    <text evidence="1">Belongs to the BolA/IbaG family.</text>
</comment>
<comment type="caution">
    <text evidence="2">The sequence shown here is derived from an EMBL/GenBank/DDBJ whole genome shotgun (WGS) entry which is preliminary data.</text>
</comment>
<dbReference type="EMBL" id="JAOPGA020001296">
    <property type="protein sequence ID" value="KAL0487039.1"/>
    <property type="molecule type" value="Genomic_DNA"/>
</dbReference>
<keyword evidence="3" id="KW-1185">Reference proteome</keyword>
<name>A0AAW2ZCI6_9EUKA</name>
<dbReference type="PANTHER" id="PTHR12735:SF27">
    <property type="entry name" value="BOLA-LIKE PROTEIN 2"/>
    <property type="match status" value="1"/>
</dbReference>
<organism evidence="2 3">
    <name type="scientific">Acrasis kona</name>
    <dbReference type="NCBI Taxonomy" id="1008807"/>
    <lineage>
        <taxon>Eukaryota</taxon>
        <taxon>Discoba</taxon>
        <taxon>Heterolobosea</taxon>
        <taxon>Tetramitia</taxon>
        <taxon>Eutetramitia</taxon>
        <taxon>Acrasidae</taxon>
        <taxon>Acrasis</taxon>
    </lineage>
</organism>
<dbReference type="InterPro" id="IPR036065">
    <property type="entry name" value="BolA-like_sf"/>
</dbReference>
<dbReference type="Gene3D" id="3.10.20.90">
    <property type="entry name" value="Phosphatidylinositol 3-kinase Catalytic Subunit, Chain A, domain 1"/>
    <property type="match status" value="1"/>
</dbReference>
<dbReference type="SUPFAM" id="SSF82657">
    <property type="entry name" value="BolA-like"/>
    <property type="match status" value="1"/>
</dbReference>
<gene>
    <name evidence="2" type="ORF">AKO1_001341</name>
</gene>
<dbReference type="GO" id="GO:0006879">
    <property type="term" value="P:intracellular iron ion homeostasis"/>
    <property type="evidence" value="ECO:0007669"/>
    <property type="project" value="InterPro"/>
</dbReference>
<evidence type="ECO:0000313" key="3">
    <source>
        <dbReference type="Proteomes" id="UP001431209"/>
    </source>
</evidence>
<dbReference type="InterPro" id="IPR045115">
    <property type="entry name" value="BOL2"/>
</dbReference>
<protein>
    <submittedName>
        <fullName evidence="2">BolA-like protein</fullName>
    </submittedName>
</protein>
<dbReference type="PIRSF" id="PIRSF003113">
    <property type="entry name" value="BolA"/>
    <property type="match status" value="1"/>
</dbReference>
<reference evidence="2 3" key="1">
    <citation type="submission" date="2024-03" db="EMBL/GenBank/DDBJ databases">
        <title>The Acrasis kona genome and developmental transcriptomes reveal deep origins of eukaryotic multicellular pathways.</title>
        <authorList>
            <person name="Sheikh S."/>
            <person name="Fu C.-J."/>
            <person name="Brown M.W."/>
            <person name="Baldauf S.L."/>
        </authorList>
    </citation>
    <scope>NUCLEOTIDE SEQUENCE [LARGE SCALE GENOMIC DNA]</scope>
    <source>
        <strain evidence="2 3">ATCC MYA-3509</strain>
    </source>
</reference>
<accession>A0AAW2ZCI6</accession>